<keyword evidence="9" id="KW-1185">Reference proteome</keyword>
<evidence type="ECO:0000256" key="6">
    <source>
        <dbReference type="RuleBase" id="RU004914"/>
    </source>
</evidence>
<feature type="transmembrane region" description="Helical" evidence="6">
    <location>
        <begin position="359"/>
        <end position="378"/>
    </location>
</feature>
<evidence type="ECO:0000313" key="8">
    <source>
        <dbReference type="EnsemblPlants" id="PAC:32908097.CDS.1"/>
    </source>
</evidence>
<dbReference type="CDD" id="cd13132">
    <property type="entry name" value="MATE_eukaryotic"/>
    <property type="match status" value="1"/>
</dbReference>
<keyword evidence="3 6" id="KW-0812">Transmembrane</keyword>
<dbReference type="RefSeq" id="XP_024401173.1">
    <property type="nucleotide sequence ID" value="XM_024545405.2"/>
</dbReference>
<reference evidence="7 9" key="1">
    <citation type="journal article" date="2008" name="Science">
        <title>The Physcomitrella genome reveals evolutionary insights into the conquest of land by plants.</title>
        <authorList>
            <person name="Rensing S."/>
            <person name="Lang D."/>
            <person name="Zimmer A."/>
            <person name="Terry A."/>
            <person name="Salamov A."/>
            <person name="Shapiro H."/>
            <person name="Nishiyama T."/>
            <person name="Perroud P.-F."/>
            <person name="Lindquist E."/>
            <person name="Kamisugi Y."/>
            <person name="Tanahashi T."/>
            <person name="Sakakibara K."/>
            <person name="Fujita T."/>
            <person name="Oishi K."/>
            <person name="Shin-I T."/>
            <person name="Kuroki Y."/>
            <person name="Toyoda A."/>
            <person name="Suzuki Y."/>
            <person name="Hashimoto A."/>
            <person name="Yamaguchi K."/>
            <person name="Sugano A."/>
            <person name="Kohara Y."/>
            <person name="Fujiyama A."/>
            <person name="Anterola A."/>
            <person name="Aoki S."/>
            <person name="Ashton N."/>
            <person name="Barbazuk W.B."/>
            <person name="Barker E."/>
            <person name="Bennetzen J."/>
            <person name="Bezanilla M."/>
            <person name="Blankenship R."/>
            <person name="Cho S.H."/>
            <person name="Dutcher S."/>
            <person name="Estelle M."/>
            <person name="Fawcett J.A."/>
            <person name="Gundlach H."/>
            <person name="Hanada K."/>
            <person name="Heyl A."/>
            <person name="Hicks K.A."/>
            <person name="Hugh J."/>
            <person name="Lohr M."/>
            <person name="Mayer K."/>
            <person name="Melkozernov A."/>
            <person name="Murata T."/>
            <person name="Nelson D."/>
            <person name="Pils B."/>
            <person name="Prigge M."/>
            <person name="Reiss B."/>
            <person name="Renner T."/>
            <person name="Rombauts S."/>
            <person name="Rushton P."/>
            <person name="Sanderfoot A."/>
            <person name="Schween G."/>
            <person name="Shiu S.-H."/>
            <person name="Stueber K."/>
            <person name="Theodoulou F.L."/>
            <person name="Tu H."/>
            <person name="Van de Peer Y."/>
            <person name="Verrier P.J."/>
            <person name="Waters E."/>
            <person name="Wood A."/>
            <person name="Yang L."/>
            <person name="Cove D."/>
            <person name="Cuming A."/>
            <person name="Hasebe M."/>
            <person name="Lucas S."/>
            <person name="Mishler D.B."/>
            <person name="Reski R."/>
            <person name="Grigoriev I."/>
            <person name="Quatrano R.S."/>
            <person name="Boore J.L."/>
        </authorList>
    </citation>
    <scope>NUCLEOTIDE SEQUENCE [LARGE SCALE GENOMIC DNA]</scope>
    <source>
        <strain evidence="8 9">cv. Gransden 2004</strain>
    </source>
</reference>
<evidence type="ECO:0000313" key="9">
    <source>
        <dbReference type="Proteomes" id="UP000006727"/>
    </source>
</evidence>
<dbReference type="GeneID" id="112294678"/>
<feature type="transmembrane region" description="Helical" evidence="6">
    <location>
        <begin position="235"/>
        <end position="257"/>
    </location>
</feature>
<dbReference type="EMBL" id="ABEU02000017">
    <property type="protein sequence ID" value="PNR36614.1"/>
    <property type="molecule type" value="Genomic_DNA"/>
</dbReference>
<dbReference type="OMA" id="WANTEHL"/>
<comment type="subcellular location">
    <subcellularLocation>
        <location evidence="1">Membrane</location>
        <topology evidence="1">Multi-pass membrane protein</topology>
    </subcellularLocation>
</comment>
<dbReference type="AlphaFoldDB" id="A9SDK1"/>
<feature type="transmembrane region" description="Helical" evidence="6">
    <location>
        <begin position="67"/>
        <end position="86"/>
    </location>
</feature>
<feature type="transmembrane region" description="Helical" evidence="6">
    <location>
        <begin position="318"/>
        <end position="339"/>
    </location>
</feature>
<dbReference type="EnsemblPlants" id="Pp3c17_22040V3.1">
    <property type="protein sequence ID" value="PAC:32908097.CDS.1"/>
    <property type="gene ID" value="Pp3c17_22040"/>
</dbReference>
<keyword evidence="5 6" id="KW-0472">Membrane</keyword>
<dbReference type="Pfam" id="PF01554">
    <property type="entry name" value="MatE"/>
    <property type="match status" value="2"/>
</dbReference>
<dbReference type="HOGENOM" id="CLU_012893_1_4_1"/>
<comment type="similarity">
    <text evidence="2 6">Belongs to the multi antimicrobial extrusion (MATE) (TC 2.A.66.1) family.</text>
</comment>
<dbReference type="OrthoDB" id="2126698at2759"/>
<feature type="transmembrane region" description="Helical" evidence="6">
    <location>
        <begin position="98"/>
        <end position="121"/>
    </location>
</feature>
<dbReference type="PaxDb" id="3218-PP1S68_104V6.1"/>
<dbReference type="GO" id="GO:0015297">
    <property type="term" value="F:antiporter activity"/>
    <property type="evidence" value="ECO:0007669"/>
    <property type="project" value="InterPro"/>
</dbReference>
<feature type="transmembrane region" description="Helical" evidence="6">
    <location>
        <begin position="179"/>
        <end position="197"/>
    </location>
</feature>
<dbReference type="FunCoup" id="A9SDK1">
    <property type="interactions" value="388"/>
</dbReference>
<dbReference type="Gramene" id="Pp3c17_22040V3.1">
    <property type="protein sequence ID" value="PAC:32908097.CDS.1"/>
    <property type="gene ID" value="Pp3c17_22040"/>
</dbReference>
<dbReference type="KEGG" id="ppp:112294678"/>
<dbReference type="GO" id="GO:0016020">
    <property type="term" value="C:membrane"/>
    <property type="evidence" value="ECO:0000318"/>
    <property type="project" value="GO_Central"/>
</dbReference>
<dbReference type="Gramene" id="Pp3c17_22040V3.2">
    <property type="protein sequence ID" value="PAC:32908098.CDS.1"/>
    <property type="gene ID" value="Pp3c17_22040"/>
</dbReference>
<reference evidence="8" key="3">
    <citation type="submission" date="2020-12" db="UniProtKB">
        <authorList>
            <consortium name="EnsemblPlants"/>
        </authorList>
    </citation>
    <scope>IDENTIFICATION</scope>
</reference>
<dbReference type="RefSeq" id="XP_024401171.1">
    <property type="nucleotide sequence ID" value="XM_024545403.2"/>
</dbReference>
<evidence type="ECO:0000256" key="2">
    <source>
        <dbReference type="ARBA" id="ARBA00010199"/>
    </source>
</evidence>
<evidence type="ECO:0000256" key="5">
    <source>
        <dbReference type="ARBA" id="ARBA00023136"/>
    </source>
</evidence>
<dbReference type="EnsemblPlants" id="Pp3c17_22040V3.2">
    <property type="protein sequence ID" value="PAC:32908098.CDS.1"/>
    <property type="gene ID" value="Pp3c17_22040"/>
</dbReference>
<dbReference type="GO" id="GO:0022857">
    <property type="term" value="F:transmembrane transporter activity"/>
    <property type="evidence" value="ECO:0000318"/>
    <property type="project" value="GO_Central"/>
</dbReference>
<dbReference type="GO" id="GO:1990961">
    <property type="term" value="P:xenobiotic detoxification by transmembrane export across the plasma membrane"/>
    <property type="evidence" value="ECO:0007669"/>
    <property type="project" value="InterPro"/>
</dbReference>
<evidence type="ECO:0000256" key="1">
    <source>
        <dbReference type="ARBA" id="ARBA00004141"/>
    </source>
</evidence>
<evidence type="ECO:0000313" key="7">
    <source>
        <dbReference type="EMBL" id="PNR36614.1"/>
    </source>
</evidence>
<dbReference type="STRING" id="3218.A9SDK1"/>
<feature type="transmembrane region" description="Helical" evidence="6">
    <location>
        <begin position="461"/>
        <end position="486"/>
    </location>
</feature>
<gene>
    <name evidence="8" type="primary">LOC112294678</name>
    <name evidence="7" type="ORF">PHYPA_022465</name>
</gene>
<feature type="transmembrane region" description="Helical" evidence="6">
    <location>
        <begin position="209"/>
        <end position="229"/>
    </location>
</feature>
<dbReference type="Proteomes" id="UP000006727">
    <property type="component" value="Chromosome 17"/>
</dbReference>
<dbReference type="GO" id="GO:0042910">
    <property type="term" value="F:xenobiotic transmembrane transporter activity"/>
    <property type="evidence" value="ECO:0007669"/>
    <property type="project" value="InterPro"/>
</dbReference>
<dbReference type="NCBIfam" id="TIGR00797">
    <property type="entry name" value="matE"/>
    <property type="match status" value="1"/>
</dbReference>
<accession>A9SDK1</accession>
<protein>
    <recommendedName>
        <fullName evidence="6">Protein DETOXIFICATION</fullName>
    </recommendedName>
    <alternativeName>
        <fullName evidence="6">Multidrug and toxic compound extrusion protein</fullName>
    </alternativeName>
</protein>
<dbReference type="InterPro" id="IPR002528">
    <property type="entry name" value="MATE_fam"/>
</dbReference>
<name>A9SDK1_PHYPA</name>
<feature type="transmembrane region" description="Helical" evidence="6">
    <location>
        <begin position="278"/>
        <end position="298"/>
    </location>
</feature>
<dbReference type="eggNOG" id="KOG1347">
    <property type="taxonomic scope" value="Eukaryota"/>
</dbReference>
<feature type="transmembrane region" description="Helical" evidence="6">
    <location>
        <begin position="141"/>
        <end position="159"/>
    </location>
</feature>
<keyword evidence="4 6" id="KW-1133">Transmembrane helix</keyword>
<organism evidence="7">
    <name type="scientific">Physcomitrium patens</name>
    <name type="common">Spreading-leaved earth moss</name>
    <name type="synonym">Physcomitrella patens</name>
    <dbReference type="NCBI Taxonomy" id="3218"/>
    <lineage>
        <taxon>Eukaryota</taxon>
        <taxon>Viridiplantae</taxon>
        <taxon>Streptophyta</taxon>
        <taxon>Embryophyta</taxon>
        <taxon>Bryophyta</taxon>
        <taxon>Bryophytina</taxon>
        <taxon>Bryopsida</taxon>
        <taxon>Funariidae</taxon>
        <taxon>Funariales</taxon>
        <taxon>Funariaceae</taxon>
        <taxon>Physcomitrium</taxon>
    </lineage>
</organism>
<feature type="transmembrane region" description="Helical" evidence="6">
    <location>
        <begin position="431"/>
        <end position="455"/>
    </location>
</feature>
<proteinExistence type="inferred from homology"/>
<dbReference type="InterPro" id="IPR045069">
    <property type="entry name" value="MATE_euk"/>
</dbReference>
<evidence type="ECO:0000256" key="4">
    <source>
        <dbReference type="ARBA" id="ARBA00022989"/>
    </source>
</evidence>
<dbReference type="PANTHER" id="PTHR11206">
    <property type="entry name" value="MULTIDRUG RESISTANCE PROTEIN"/>
    <property type="match status" value="1"/>
</dbReference>
<evidence type="ECO:0000256" key="3">
    <source>
        <dbReference type="ARBA" id="ARBA00022692"/>
    </source>
</evidence>
<sequence>MNDPNRPLREPLIQNQVTEPPTQQQQHVFIFANGVTRSVSRRDETISCTPDWIWGEVQKQVRIAGPMVFVALLQYLLIVVSVMFVGHLGELELASASIASSFAGVTGNSLIIGMASALETLCGQAYGAKQYHMLGIYMQRAWFVLYLVCIPVSLVWWHMDSLLIYLGQNTEISMLAGVYARYMLPSAFGIATLHPLVKFLQTQSLVVPMALFSGATTLLHIPLCYFLIFKSGLEYRGAAIATGISIWVNVLFLGLYVRFSSTCKRTWTTFSREAFNDLWTFVKLAIPSAVMICLEYWSFEGLVLLSGLLVNPQLETSTLSICLTSLALLFMIPFGIGAAASTRVGNELGAGRPQAAKGAVVIAVTMGVTEGLLMGTILYTGRNVWGIAFTNEPEVIEYVARCVPLLAFMHIMDSIQGVLSGVARGCGWQAFGAAANLGAYYIVGLPSAIILAFVYNYKGRGLWFGMILGIITQTLTLSIMTCCTNWQKQAEDALLRVYSSTAATLPVQSNHKLKHVAASAQHLLKDGDGDDPT</sequence>
<reference evidence="7 9" key="2">
    <citation type="journal article" date="2018" name="Plant J.">
        <title>The Physcomitrella patens chromosome-scale assembly reveals moss genome structure and evolution.</title>
        <authorList>
            <person name="Lang D."/>
            <person name="Ullrich K.K."/>
            <person name="Murat F."/>
            <person name="Fuchs J."/>
            <person name="Jenkins J."/>
            <person name="Haas F.B."/>
            <person name="Piednoel M."/>
            <person name="Gundlach H."/>
            <person name="Van Bel M."/>
            <person name="Meyberg R."/>
            <person name="Vives C."/>
            <person name="Morata J."/>
            <person name="Symeonidi A."/>
            <person name="Hiss M."/>
            <person name="Muchero W."/>
            <person name="Kamisugi Y."/>
            <person name="Saleh O."/>
            <person name="Blanc G."/>
            <person name="Decker E.L."/>
            <person name="van Gessel N."/>
            <person name="Grimwood J."/>
            <person name="Hayes R.D."/>
            <person name="Graham S.W."/>
            <person name="Gunter L.E."/>
            <person name="McDaniel S.F."/>
            <person name="Hoernstein S.N.W."/>
            <person name="Larsson A."/>
            <person name="Li F.W."/>
            <person name="Perroud P.F."/>
            <person name="Phillips J."/>
            <person name="Ranjan P."/>
            <person name="Rokshar D.S."/>
            <person name="Rothfels C.J."/>
            <person name="Schneider L."/>
            <person name="Shu S."/>
            <person name="Stevenson D.W."/>
            <person name="Thummler F."/>
            <person name="Tillich M."/>
            <person name="Villarreal Aguilar J.C."/>
            <person name="Widiez T."/>
            <person name="Wong G.K."/>
            <person name="Wymore A."/>
            <person name="Zhang Y."/>
            <person name="Zimmer A.D."/>
            <person name="Quatrano R.S."/>
            <person name="Mayer K.F.X."/>
            <person name="Goodstein D."/>
            <person name="Casacuberta J.M."/>
            <person name="Vandepoele K."/>
            <person name="Reski R."/>
            <person name="Cuming A.C."/>
            <person name="Tuskan G.A."/>
            <person name="Maumus F."/>
            <person name="Salse J."/>
            <person name="Schmutz J."/>
            <person name="Rensing S.A."/>
        </authorList>
    </citation>
    <scope>NUCLEOTIDE SEQUENCE [LARGE SCALE GENOMIC DNA]</scope>
    <source>
        <strain evidence="8 9">cv. Gransden 2004</strain>
    </source>
</reference>